<accession>A0A392PQ99</accession>
<protein>
    <submittedName>
        <fullName evidence="1">Ribonuclease H protein</fullName>
    </submittedName>
</protein>
<feature type="non-terminal residue" evidence="1">
    <location>
        <position position="104"/>
    </location>
</feature>
<comment type="caution">
    <text evidence="1">The sequence shown here is derived from an EMBL/GenBank/DDBJ whole genome shotgun (WGS) entry which is preliminary data.</text>
</comment>
<name>A0A392PQ99_9FABA</name>
<dbReference type="PANTHER" id="PTHR47074">
    <property type="entry name" value="BNAC02G40300D PROTEIN"/>
    <property type="match status" value="1"/>
</dbReference>
<dbReference type="Proteomes" id="UP000265520">
    <property type="component" value="Unassembled WGS sequence"/>
</dbReference>
<dbReference type="PANTHER" id="PTHR47074:SF48">
    <property type="entry name" value="POLYNUCLEOTIDYL TRANSFERASE, RIBONUCLEASE H-LIKE SUPERFAMILY PROTEIN"/>
    <property type="match status" value="1"/>
</dbReference>
<dbReference type="InterPro" id="IPR052929">
    <property type="entry name" value="RNase_H-like_EbsB-rel"/>
</dbReference>
<evidence type="ECO:0000313" key="2">
    <source>
        <dbReference type="Proteomes" id="UP000265520"/>
    </source>
</evidence>
<dbReference type="AlphaFoldDB" id="A0A392PQ99"/>
<proteinExistence type="predicted"/>
<sequence>MTAWSIWKKRNLKLWENKHETADQVLNRANGVLSAWQAAQKYHDRTVSTGTNIAHSDIAELIWKPPPEGYVKCNIDASIFSTDCKVGMGAVLRDNAGQFIAATS</sequence>
<keyword evidence="2" id="KW-1185">Reference proteome</keyword>
<dbReference type="EMBL" id="LXQA010088903">
    <property type="protein sequence ID" value="MCI13610.1"/>
    <property type="molecule type" value="Genomic_DNA"/>
</dbReference>
<organism evidence="1 2">
    <name type="scientific">Trifolium medium</name>
    <dbReference type="NCBI Taxonomy" id="97028"/>
    <lineage>
        <taxon>Eukaryota</taxon>
        <taxon>Viridiplantae</taxon>
        <taxon>Streptophyta</taxon>
        <taxon>Embryophyta</taxon>
        <taxon>Tracheophyta</taxon>
        <taxon>Spermatophyta</taxon>
        <taxon>Magnoliopsida</taxon>
        <taxon>eudicotyledons</taxon>
        <taxon>Gunneridae</taxon>
        <taxon>Pentapetalae</taxon>
        <taxon>rosids</taxon>
        <taxon>fabids</taxon>
        <taxon>Fabales</taxon>
        <taxon>Fabaceae</taxon>
        <taxon>Papilionoideae</taxon>
        <taxon>50 kb inversion clade</taxon>
        <taxon>NPAAA clade</taxon>
        <taxon>Hologalegina</taxon>
        <taxon>IRL clade</taxon>
        <taxon>Trifolieae</taxon>
        <taxon>Trifolium</taxon>
    </lineage>
</organism>
<reference evidence="1 2" key="1">
    <citation type="journal article" date="2018" name="Front. Plant Sci.">
        <title>Red Clover (Trifolium pratense) and Zigzag Clover (T. medium) - A Picture of Genomic Similarities and Differences.</title>
        <authorList>
            <person name="Dluhosova J."/>
            <person name="Istvanek J."/>
            <person name="Nedelnik J."/>
            <person name="Repkova J."/>
        </authorList>
    </citation>
    <scope>NUCLEOTIDE SEQUENCE [LARGE SCALE GENOMIC DNA]</scope>
    <source>
        <strain evidence="2">cv. 10/8</strain>
        <tissue evidence="1">Leaf</tissue>
    </source>
</reference>
<evidence type="ECO:0000313" key="1">
    <source>
        <dbReference type="EMBL" id="MCI13610.1"/>
    </source>
</evidence>